<name>A0A6J2SZK0_DROLE</name>
<evidence type="ECO:0000313" key="3">
    <source>
        <dbReference type="Proteomes" id="UP000504634"/>
    </source>
</evidence>
<dbReference type="GeneID" id="115620276"/>
<feature type="compositionally biased region" description="Polar residues" evidence="1">
    <location>
        <begin position="88"/>
        <end position="100"/>
    </location>
</feature>
<evidence type="ECO:0000313" key="4">
    <source>
        <dbReference type="RefSeq" id="XP_030369309.1"/>
    </source>
</evidence>
<organism evidence="3 4">
    <name type="scientific">Drosophila lebanonensis</name>
    <name type="common">Fruit fly</name>
    <name type="synonym">Scaptodrosophila lebanonensis</name>
    <dbReference type="NCBI Taxonomy" id="7225"/>
    <lineage>
        <taxon>Eukaryota</taxon>
        <taxon>Metazoa</taxon>
        <taxon>Ecdysozoa</taxon>
        <taxon>Arthropoda</taxon>
        <taxon>Hexapoda</taxon>
        <taxon>Insecta</taxon>
        <taxon>Pterygota</taxon>
        <taxon>Neoptera</taxon>
        <taxon>Endopterygota</taxon>
        <taxon>Diptera</taxon>
        <taxon>Brachycera</taxon>
        <taxon>Muscomorpha</taxon>
        <taxon>Ephydroidea</taxon>
        <taxon>Drosophilidae</taxon>
        <taxon>Scaptodrosophila</taxon>
    </lineage>
</organism>
<proteinExistence type="predicted"/>
<sequence length="345" mass="39530">MRLYWNLLAAMLLLGSTACGLRPPRSYYSRSYYSSVAPPASARLSPPYTSYTRADLQTNESKRREVSNNYPKKTSYRPFRSEDDYSNERYNSAEYSSESSVHGGYNSHEQDSREYTIGTQIRVQHPITVPKKATSTYQYSKQQPTKYVPIPYKGSSAAYLSDVNIGSAEEHVPEPPKRHKYTEVHYEPDPFHLVPPPKATVSSKSNSYSVFEPDHDDYDVRPVKSHDRYKGVASKKQIAAFLEDQQKLLDEAIKLQLLNNPKLHKFLKSKANEPRPDLDIEDFESYPPNFSGPLRNTYSHEHSPPPQSNRPRPRPPGVELKRSPKAKHIIKPKRKYRSTALVINV</sequence>
<dbReference type="Proteomes" id="UP000504634">
    <property type="component" value="Unplaced"/>
</dbReference>
<dbReference type="RefSeq" id="XP_030369309.1">
    <property type="nucleotide sequence ID" value="XM_030513449.1"/>
</dbReference>
<keyword evidence="2" id="KW-0732">Signal</keyword>
<dbReference type="OrthoDB" id="8064641at2759"/>
<feature type="chain" id="PRO_5026771625" evidence="2">
    <location>
        <begin position="19"/>
        <end position="345"/>
    </location>
</feature>
<dbReference type="AlphaFoldDB" id="A0A6J2SZK0"/>
<feature type="signal peptide" evidence="2">
    <location>
        <begin position="1"/>
        <end position="18"/>
    </location>
</feature>
<gene>
    <name evidence="4" type="primary">LOC115620276</name>
</gene>
<reference evidence="4" key="1">
    <citation type="submission" date="2025-08" db="UniProtKB">
        <authorList>
            <consortium name="RefSeq"/>
        </authorList>
    </citation>
    <scope>IDENTIFICATION</scope>
    <source>
        <strain evidence="4">11010-0011.00</strain>
        <tissue evidence="4">Whole body</tissue>
    </source>
</reference>
<feature type="compositionally biased region" description="Basic residues" evidence="1">
    <location>
        <begin position="323"/>
        <end position="337"/>
    </location>
</feature>
<protein>
    <submittedName>
        <fullName evidence="4">Uncharacterized protein LOC115620276</fullName>
    </submittedName>
</protein>
<feature type="region of interest" description="Disordered" evidence="1">
    <location>
        <begin position="268"/>
        <end position="338"/>
    </location>
</feature>
<keyword evidence="3" id="KW-1185">Reference proteome</keyword>
<evidence type="ECO:0000256" key="2">
    <source>
        <dbReference type="SAM" id="SignalP"/>
    </source>
</evidence>
<evidence type="ECO:0000256" key="1">
    <source>
        <dbReference type="SAM" id="MobiDB-lite"/>
    </source>
</evidence>
<accession>A0A6J2SZK0</accession>
<feature type="region of interest" description="Disordered" evidence="1">
    <location>
        <begin position="53"/>
        <end position="111"/>
    </location>
</feature>
<dbReference type="PROSITE" id="PS51257">
    <property type="entry name" value="PROKAR_LIPOPROTEIN"/>
    <property type="match status" value="1"/>
</dbReference>